<dbReference type="Pfam" id="PF00001">
    <property type="entry name" value="7tm_1"/>
    <property type="match status" value="1"/>
</dbReference>
<dbReference type="OrthoDB" id="5967581at2759"/>
<evidence type="ECO:0000256" key="4">
    <source>
        <dbReference type="ARBA" id="ARBA00023136"/>
    </source>
</evidence>
<keyword evidence="5" id="KW-0807">Transducer</keyword>
<evidence type="ECO:0000256" key="5">
    <source>
        <dbReference type="RuleBase" id="RU000688"/>
    </source>
</evidence>
<proteinExistence type="inferred from homology"/>
<feature type="transmembrane region" description="Helical" evidence="7">
    <location>
        <begin position="229"/>
        <end position="253"/>
    </location>
</feature>
<evidence type="ECO:0000313" key="9">
    <source>
        <dbReference type="Proteomes" id="UP000515163"/>
    </source>
</evidence>
<accession>A0A6P8J0C6</accession>
<dbReference type="Gene3D" id="1.20.1070.10">
    <property type="entry name" value="Rhodopsin 7-helix transmembrane proteins"/>
    <property type="match status" value="1"/>
</dbReference>
<reference evidence="10" key="1">
    <citation type="submission" date="2025-08" db="UniProtKB">
        <authorList>
            <consortium name="RefSeq"/>
        </authorList>
    </citation>
    <scope>IDENTIFICATION</scope>
    <source>
        <tissue evidence="10">Tentacle</tissue>
    </source>
</reference>
<dbReference type="AlphaFoldDB" id="A0A6P8J0C6"/>
<feature type="domain" description="G-protein coupled receptors family 1 profile" evidence="8">
    <location>
        <begin position="29"/>
        <end position="282"/>
    </location>
</feature>
<gene>
    <name evidence="10" type="primary">LOC116306905</name>
</gene>
<keyword evidence="9" id="KW-1185">Reference proteome</keyword>
<evidence type="ECO:0000256" key="1">
    <source>
        <dbReference type="ARBA" id="ARBA00004370"/>
    </source>
</evidence>
<feature type="transmembrane region" description="Helical" evidence="7">
    <location>
        <begin position="12"/>
        <end position="38"/>
    </location>
</feature>
<keyword evidence="5" id="KW-0297">G-protein coupled receptor</keyword>
<dbReference type="FunCoup" id="A0A6P8J0C6">
    <property type="interactions" value="1181"/>
</dbReference>
<dbReference type="InParanoid" id="A0A6P8J0C6"/>
<sequence>MSGLYADNKAAQYGVTTAFTFLVVTDLIGNTLVILIILTNKSMKSPMNYLLINLAVADMTLGAFMSPRVILSHFFTHPDGLIGKLLCKFLTGGNVAWIGGVASVATLIIISFERYISVVYPYSTRYKLTIPRVKRIVPACWILAVLVCVPLFLSVEYNVKNDSCIYVWPNDRVAKANIIFWVITFGLVPVFIMLALYSRVIHRLWFKHTNASNGTQLAILKSRKRATQMMVTVSIVYAFCWPPFNFIGLIHNFGKGMSFAQVSRISSLVLVTFNSAINPFIYTFQSETFRRCLKKLVCGSKRRNRVSQADAGRQKNTQLPPTPNVTRP</sequence>
<dbReference type="PANTHER" id="PTHR45698:SF1">
    <property type="entry name" value="TRACE AMINE-ASSOCIATED RECEPTOR 13C-LIKE"/>
    <property type="match status" value="1"/>
</dbReference>
<dbReference type="Proteomes" id="UP000515163">
    <property type="component" value="Unplaced"/>
</dbReference>
<dbReference type="RefSeq" id="XP_031572899.1">
    <property type="nucleotide sequence ID" value="XM_031717039.1"/>
</dbReference>
<evidence type="ECO:0000256" key="6">
    <source>
        <dbReference type="SAM" id="MobiDB-lite"/>
    </source>
</evidence>
<keyword evidence="2 5" id="KW-0812">Transmembrane</keyword>
<dbReference type="GO" id="GO:0004930">
    <property type="term" value="F:G protein-coupled receptor activity"/>
    <property type="evidence" value="ECO:0007669"/>
    <property type="project" value="UniProtKB-KW"/>
</dbReference>
<keyword evidence="5" id="KW-0675">Receptor</keyword>
<dbReference type="InterPro" id="IPR000276">
    <property type="entry name" value="GPCR_Rhodpsn"/>
</dbReference>
<dbReference type="PROSITE" id="PS50262">
    <property type="entry name" value="G_PROTEIN_RECEP_F1_2"/>
    <property type="match status" value="1"/>
</dbReference>
<keyword evidence="4 7" id="KW-0472">Membrane</keyword>
<feature type="transmembrane region" description="Helical" evidence="7">
    <location>
        <begin position="136"/>
        <end position="153"/>
    </location>
</feature>
<dbReference type="GO" id="GO:0016020">
    <property type="term" value="C:membrane"/>
    <property type="evidence" value="ECO:0007669"/>
    <property type="project" value="UniProtKB-SubCell"/>
</dbReference>
<dbReference type="CDD" id="cd00637">
    <property type="entry name" value="7tm_classA_rhodopsin-like"/>
    <property type="match status" value="1"/>
</dbReference>
<dbReference type="KEGG" id="aten:116306905"/>
<name>A0A6P8J0C6_ACTTE</name>
<evidence type="ECO:0000259" key="8">
    <source>
        <dbReference type="PROSITE" id="PS50262"/>
    </source>
</evidence>
<keyword evidence="3 7" id="KW-1133">Transmembrane helix</keyword>
<feature type="transmembrane region" description="Helical" evidence="7">
    <location>
        <begin position="265"/>
        <end position="284"/>
    </location>
</feature>
<dbReference type="FunFam" id="1.20.1070.10:FF:000368">
    <property type="entry name" value="Predicted protein"/>
    <property type="match status" value="1"/>
</dbReference>
<organism evidence="9 10">
    <name type="scientific">Actinia tenebrosa</name>
    <name type="common">Australian red waratah sea anemone</name>
    <dbReference type="NCBI Taxonomy" id="6105"/>
    <lineage>
        <taxon>Eukaryota</taxon>
        <taxon>Metazoa</taxon>
        <taxon>Cnidaria</taxon>
        <taxon>Anthozoa</taxon>
        <taxon>Hexacorallia</taxon>
        <taxon>Actiniaria</taxon>
        <taxon>Actiniidae</taxon>
        <taxon>Actinia</taxon>
    </lineage>
</organism>
<evidence type="ECO:0000256" key="3">
    <source>
        <dbReference type="ARBA" id="ARBA00022989"/>
    </source>
</evidence>
<evidence type="ECO:0000256" key="2">
    <source>
        <dbReference type="ARBA" id="ARBA00022692"/>
    </source>
</evidence>
<feature type="transmembrane region" description="Helical" evidence="7">
    <location>
        <begin position="95"/>
        <end position="116"/>
    </location>
</feature>
<comment type="subcellular location">
    <subcellularLocation>
        <location evidence="1">Membrane</location>
    </subcellularLocation>
</comment>
<feature type="transmembrane region" description="Helical" evidence="7">
    <location>
        <begin position="50"/>
        <end position="75"/>
    </location>
</feature>
<dbReference type="InterPro" id="IPR017452">
    <property type="entry name" value="GPCR_Rhodpsn_7TM"/>
</dbReference>
<dbReference type="SUPFAM" id="SSF81321">
    <property type="entry name" value="Family A G protein-coupled receptor-like"/>
    <property type="match status" value="1"/>
</dbReference>
<protein>
    <submittedName>
        <fullName evidence="10">Pyroglutamylated RF-amide peptide receptor-like</fullName>
    </submittedName>
</protein>
<dbReference type="GeneID" id="116306905"/>
<evidence type="ECO:0000313" key="10">
    <source>
        <dbReference type="RefSeq" id="XP_031572899.1"/>
    </source>
</evidence>
<dbReference type="PROSITE" id="PS00237">
    <property type="entry name" value="G_PROTEIN_RECEP_F1_1"/>
    <property type="match status" value="1"/>
</dbReference>
<dbReference type="SMART" id="SM01381">
    <property type="entry name" value="7TM_GPCR_Srsx"/>
    <property type="match status" value="1"/>
</dbReference>
<comment type="similarity">
    <text evidence="5">Belongs to the G-protein coupled receptor 1 family.</text>
</comment>
<dbReference type="PRINTS" id="PR00237">
    <property type="entry name" value="GPCRRHODOPSN"/>
</dbReference>
<feature type="transmembrane region" description="Helical" evidence="7">
    <location>
        <begin position="178"/>
        <end position="197"/>
    </location>
</feature>
<feature type="region of interest" description="Disordered" evidence="6">
    <location>
        <begin position="306"/>
        <end position="328"/>
    </location>
</feature>
<feature type="compositionally biased region" description="Polar residues" evidence="6">
    <location>
        <begin position="314"/>
        <end position="328"/>
    </location>
</feature>
<dbReference type="PANTHER" id="PTHR45698">
    <property type="entry name" value="TRACE AMINE-ASSOCIATED RECEPTOR 19N-RELATED"/>
    <property type="match status" value="1"/>
</dbReference>
<evidence type="ECO:0000256" key="7">
    <source>
        <dbReference type="SAM" id="Phobius"/>
    </source>
</evidence>